<protein>
    <submittedName>
        <fullName evidence="1">Uncharacterized protein</fullName>
    </submittedName>
</protein>
<proteinExistence type="predicted"/>
<name>A0A1Y5I0H8_OSTTA</name>
<dbReference type="Proteomes" id="UP000195557">
    <property type="component" value="Unassembled WGS sequence"/>
</dbReference>
<gene>
    <name evidence="1" type="ORF">BE221DRAFT_81381</name>
</gene>
<reference evidence="1" key="1">
    <citation type="submission" date="2017-04" db="EMBL/GenBank/DDBJ databases">
        <title>Population genomics of picophytoplankton unveils novel chromosome hypervariability.</title>
        <authorList>
            <consortium name="DOE Joint Genome Institute"/>
            <person name="Blanc-Mathieu R."/>
            <person name="Krasovec M."/>
            <person name="Hebrard M."/>
            <person name="Yau S."/>
            <person name="Desgranges E."/>
            <person name="Martin J."/>
            <person name="Schackwitz W."/>
            <person name="Kuo A."/>
            <person name="Salin G."/>
            <person name="Donnadieu C."/>
            <person name="Desdevises Y."/>
            <person name="Sanchez-Ferandin S."/>
            <person name="Moreau H."/>
            <person name="Rivals E."/>
            <person name="Grigoriev I.V."/>
            <person name="Grimsley N."/>
            <person name="Eyre-Walker A."/>
            <person name="Piganeau G."/>
        </authorList>
    </citation>
    <scope>NUCLEOTIDE SEQUENCE [LARGE SCALE GENOMIC DNA]</scope>
    <source>
        <strain evidence="1">RCC 1115</strain>
    </source>
</reference>
<feature type="non-terminal residue" evidence="1">
    <location>
        <position position="1"/>
    </location>
</feature>
<sequence length="65" mass="7226">RSIAISSIRPEAPPLRAKRALRSLSMWSLVMMHLDGSTPTWICVPVSVKKNLLVSLAHFLARMSP</sequence>
<accession>A0A1Y5I0H8</accession>
<dbReference type="EMBL" id="KZ155835">
    <property type="protein sequence ID" value="OUS43069.1"/>
    <property type="molecule type" value="Genomic_DNA"/>
</dbReference>
<dbReference type="AlphaFoldDB" id="A0A1Y5I0H8"/>
<organism evidence="1">
    <name type="scientific">Ostreococcus tauri</name>
    <name type="common">Marine green alga</name>
    <dbReference type="NCBI Taxonomy" id="70448"/>
    <lineage>
        <taxon>Eukaryota</taxon>
        <taxon>Viridiplantae</taxon>
        <taxon>Chlorophyta</taxon>
        <taxon>Mamiellophyceae</taxon>
        <taxon>Mamiellales</taxon>
        <taxon>Bathycoccaceae</taxon>
        <taxon>Ostreococcus</taxon>
    </lineage>
</organism>
<evidence type="ECO:0000313" key="1">
    <source>
        <dbReference type="EMBL" id="OUS43069.1"/>
    </source>
</evidence>